<feature type="transmembrane region" description="Helical" evidence="8">
    <location>
        <begin position="271"/>
        <end position="293"/>
    </location>
</feature>
<evidence type="ECO:0000313" key="10">
    <source>
        <dbReference type="Proteomes" id="UP000011919"/>
    </source>
</evidence>
<dbReference type="GO" id="GO:0016020">
    <property type="term" value="C:membrane"/>
    <property type="evidence" value="ECO:0007669"/>
    <property type="project" value="UniProtKB-SubCell"/>
</dbReference>
<feature type="transmembrane region" description="Helical" evidence="8">
    <location>
        <begin position="82"/>
        <end position="101"/>
    </location>
</feature>
<keyword evidence="3" id="KW-0813">Transport</keyword>
<evidence type="ECO:0000256" key="7">
    <source>
        <dbReference type="ARBA" id="ARBA00023136"/>
    </source>
</evidence>
<reference evidence="9 10" key="1">
    <citation type="journal article" date="2013" name="Genome Announc.">
        <title>Draft Genome Sequence of Bhargavaea cecembensis Strain DSE10T, Isolated from a Deep-Sea Sediment Sample Collected at a Depth of 5,904 m from the Chagos-Laccadive Ridge System in the Indian Ocean.</title>
        <authorList>
            <person name="Shivaji S."/>
            <person name="Ara S."/>
            <person name="Begum Z."/>
            <person name="Ruth M."/>
            <person name="Singh A."/>
            <person name="Kumar Pinnaka A."/>
        </authorList>
    </citation>
    <scope>NUCLEOTIDE SEQUENCE [LARGE SCALE GENOMIC DNA]</scope>
    <source>
        <strain evidence="9 10">DSE10</strain>
    </source>
</reference>
<dbReference type="Pfam" id="PF03845">
    <property type="entry name" value="Spore_permease"/>
    <property type="match status" value="1"/>
</dbReference>
<comment type="subcellular location">
    <subcellularLocation>
        <location evidence="1">Membrane</location>
        <topology evidence="1">Multi-pass membrane protein</topology>
    </subcellularLocation>
</comment>
<proteinExistence type="inferred from homology"/>
<evidence type="ECO:0000313" key="9">
    <source>
        <dbReference type="EMBL" id="EMR07199.1"/>
    </source>
</evidence>
<keyword evidence="6 8" id="KW-1133">Transmembrane helix</keyword>
<dbReference type="RefSeq" id="WP_008297665.1">
    <property type="nucleotide sequence ID" value="NZ_AOFT01000003.1"/>
</dbReference>
<keyword evidence="7 8" id="KW-0472">Membrane</keyword>
<keyword evidence="5 8" id="KW-0812">Transmembrane</keyword>
<dbReference type="eggNOG" id="COG0531">
    <property type="taxonomic scope" value="Bacteria"/>
</dbReference>
<feature type="transmembrane region" description="Helical" evidence="8">
    <location>
        <begin position="113"/>
        <end position="135"/>
    </location>
</feature>
<evidence type="ECO:0000256" key="3">
    <source>
        <dbReference type="ARBA" id="ARBA00022448"/>
    </source>
</evidence>
<dbReference type="InterPro" id="IPR004761">
    <property type="entry name" value="Spore_GerAB"/>
</dbReference>
<comment type="similarity">
    <text evidence="2">Belongs to the amino acid-polyamine-organocation (APC) superfamily. Spore germination protein (SGP) (TC 2.A.3.9) family.</text>
</comment>
<feature type="transmembrane region" description="Helical" evidence="8">
    <location>
        <begin position="334"/>
        <end position="354"/>
    </location>
</feature>
<comment type="caution">
    <text evidence="9">The sequence shown here is derived from an EMBL/GenBank/DDBJ whole genome shotgun (WGS) entry which is preliminary data.</text>
</comment>
<feature type="transmembrane region" description="Helical" evidence="8">
    <location>
        <begin position="147"/>
        <end position="166"/>
    </location>
</feature>
<dbReference type="PANTHER" id="PTHR34975">
    <property type="entry name" value="SPORE GERMINATION PROTEIN A2"/>
    <property type="match status" value="1"/>
</dbReference>
<evidence type="ECO:0000256" key="8">
    <source>
        <dbReference type="SAM" id="Phobius"/>
    </source>
</evidence>
<evidence type="ECO:0000256" key="5">
    <source>
        <dbReference type="ARBA" id="ARBA00022692"/>
    </source>
</evidence>
<accession>M7P9N2</accession>
<dbReference type="GO" id="GO:0009847">
    <property type="term" value="P:spore germination"/>
    <property type="evidence" value="ECO:0007669"/>
    <property type="project" value="InterPro"/>
</dbReference>
<name>M7P9N2_9BACL</name>
<dbReference type="OrthoDB" id="2081904at2"/>
<organism evidence="9 10">
    <name type="scientific">Bhargavaea cecembensis DSE10</name>
    <dbReference type="NCBI Taxonomy" id="1235279"/>
    <lineage>
        <taxon>Bacteria</taxon>
        <taxon>Bacillati</taxon>
        <taxon>Bacillota</taxon>
        <taxon>Bacilli</taxon>
        <taxon>Bacillales</taxon>
        <taxon>Caryophanaceae</taxon>
        <taxon>Bhargavaea</taxon>
    </lineage>
</organism>
<evidence type="ECO:0000256" key="4">
    <source>
        <dbReference type="ARBA" id="ARBA00022544"/>
    </source>
</evidence>
<dbReference type="AlphaFoldDB" id="M7P9N2"/>
<gene>
    <name evidence="9" type="ORF">C772_00844</name>
</gene>
<feature type="transmembrane region" description="Helical" evidence="8">
    <location>
        <begin position="230"/>
        <end position="251"/>
    </location>
</feature>
<evidence type="ECO:0000256" key="1">
    <source>
        <dbReference type="ARBA" id="ARBA00004141"/>
    </source>
</evidence>
<feature type="transmembrane region" description="Helical" evidence="8">
    <location>
        <begin position="40"/>
        <end position="61"/>
    </location>
</feature>
<keyword evidence="10" id="KW-1185">Reference proteome</keyword>
<dbReference type="EMBL" id="AOFT01000003">
    <property type="protein sequence ID" value="EMR07199.1"/>
    <property type="molecule type" value="Genomic_DNA"/>
</dbReference>
<evidence type="ECO:0000256" key="2">
    <source>
        <dbReference type="ARBA" id="ARBA00007998"/>
    </source>
</evidence>
<dbReference type="STRING" id="1235279.C772_00844"/>
<dbReference type="Proteomes" id="UP000011919">
    <property type="component" value="Unassembled WGS sequence"/>
</dbReference>
<evidence type="ECO:0000256" key="6">
    <source>
        <dbReference type="ARBA" id="ARBA00022989"/>
    </source>
</evidence>
<dbReference type="PANTHER" id="PTHR34975:SF2">
    <property type="entry name" value="SPORE GERMINATION PROTEIN A2"/>
    <property type="match status" value="1"/>
</dbReference>
<feature type="transmembrane region" description="Helical" evidence="8">
    <location>
        <begin position="305"/>
        <end position="322"/>
    </location>
</feature>
<feature type="transmembrane region" description="Helical" evidence="8">
    <location>
        <begin position="9"/>
        <end position="28"/>
    </location>
</feature>
<feature type="transmembrane region" description="Helical" evidence="8">
    <location>
        <begin position="190"/>
        <end position="209"/>
    </location>
</feature>
<keyword evidence="4" id="KW-0309">Germination</keyword>
<sequence>MIRVSDGKIGAREFFAILYAMMAIRITNSTPNLLLDAGLTAAWAMPLLSAAFLFGPLLLLLPLLKKYNAGLLGLLDTLTGNTVGRLITFAMFVAIFSSTSLNSRNYADIVTTMYYSETSVLLILVVLILGASFYIAHRGLEAIGRTALLVVPVFLLTSVLLVIGVAEQLNILYVFPIAGSGPVELVKNSAAYSAFYGDIILVAILYAHVRTHNAFRKAAIWGLWVPAVKMAVFLAVYVMMFDYPAVMNIAFPYHHLTRMAMLGSLANHVEALFLALWFVGAALHFGIYLYLSAYLLGKVVNYKQFEHLILPLAGTAVVLGMIPDNHLQGELWRMLLLEVSSGMFLLLPVLLWTLDRFRKKAKQ</sequence>
<protein>
    <submittedName>
        <fullName evidence="9">Spore germination protein (Amino acid permease)</fullName>
    </submittedName>
</protein>